<feature type="region of interest" description="Disordered" evidence="1">
    <location>
        <begin position="100"/>
        <end position="122"/>
    </location>
</feature>
<dbReference type="InterPro" id="IPR016135">
    <property type="entry name" value="UBQ-conjugating_enzyme/RWD"/>
</dbReference>
<comment type="caution">
    <text evidence="3">The sequence shown here is derived from an EMBL/GenBank/DDBJ whole genome shotgun (WGS) entry which is preliminary data.</text>
</comment>
<reference evidence="3 4" key="1">
    <citation type="submission" date="2024-02" db="EMBL/GenBank/DDBJ databases">
        <authorList>
            <person name="Chen Y."/>
            <person name="Shah S."/>
            <person name="Dougan E. K."/>
            <person name="Thang M."/>
            <person name="Chan C."/>
        </authorList>
    </citation>
    <scope>NUCLEOTIDE SEQUENCE [LARGE SCALE GENOMIC DNA]</scope>
</reference>
<dbReference type="EMBL" id="CAXAMN010001003">
    <property type="protein sequence ID" value="CAK8991872.1"/>
    <property type="molecule type" value="Genomic_DNA"/>
</dbReference>
<dbReference type="CDD" id="cd23802">
    <property type="entry name" value="UBCc_UBE2Q"/>
    <property type="match status" value="1"/>
</dbReference>
<dbReference type="InterPro" id="IPR000608">
    <property type="entry name" value="UBC"/>
</dbReference>
<organism evidence="3 4">
    <name type="scientific">Durusdinium trenchii</name>
    <dbReference type="NCBI Taxonomy" id="1381693"/>
    <lineage>
        <taxon>Eukaryota</taxon>
        <taxon>Sar</taxon>
        <taxon>Alveolata</taxon>
        <taxon>Dinophyceae</taxon>
        <taxon>Suessiales</taxon>
        <taxon>Symbiodiniaceae</taxon>
        <taxon>Durusdinium</taxon>
    </lineage>
</organism>
<evidence type="ECO:0000313" key="3">
    <source>
        <dbReference type="EMBL" id="CAK8991872.1"/>
    </source>
</evidence>
<evidence type="ECO:0000259" key="2">
    <source>
        <dbReference type="PROSITE" id="PS50127"/>
    </source>
</evidence>
<dbReference type="SMART" id="SM00212">
    <property type="entry name" value="UBCc"/>
    <property type="match status" value="1"/>
</dbReference>
<dbReference type="PROSITE" id="PS50127">
    <property type="entry name" value="UBC_2"/>
    <property type="match status" value="1"/>
</dbReference>
<evidence type="ECO:0000313" key="4">
    <source>
        <dbReference type="Proteomes" id="UP001642484"/>
    </source>
</evidence>
<feature type="compositionally biased region" description="Basic and acidic residues" evidence="1">
    <location>
        <begin position="111"/>
        <end position="122"/>
    </location>
</feature>
<feature type="domain" description="UBC core" evidence="2">
    <location>
        <begin position="140"/>
        <end position="307"/>
    </location>
</feature>
<accession>A0ABP0HNT4</accession>
<protein>
    <recommendedName>
        <fullName evidence="2">UBC core domain-containing protein</fullName>
    </recommendedName>
</protein>
<dbReference type="Proteomes" id="UP001642484">
    <property type="component" value="Unassembled WGS sequence"/>
</dbReference>
<keyword evidence="4" id="KW-1185">Reference proteome</keyword>
<evidence type="ECO:0000256" key="1">
    <source>
        <dbReference type="SAM" id="MobiDB-lite"/>
    </source>
</evidence>
<dbReference type="SUPFAM" id="SSF54495">
    <property type="entry name" value="UBC-like"/>
    <property type="match status" value="1"/>
</dbReference>
<dbReference type="Pfam" id="PF00179">
    <property type="entry name" value="UQ_con"/>
    <property type="match status" value="1"/>
</dbReference>
<proteinExistence type="predicted"/>
<name>A0ABP0HNT4_9DINO</name>
<gene>
    <name evidence="3" type="ORF">CCMP2556_LOCUS2632</name>
</gene>
<sequence>MGEAEAFSQTFQKWSEHHPEVILVESEETSLALQIEEVVITLMRLDEGGFFVEVQGEAEDEVEEAVTRLNSLFTEKTKMTLLDALDALVEQLPRSEDLEMQLPEVEEPVDGSDRPKRKVMEEERSWESFAEASAAKGSRQASQVLMREMRALLALEGAESAKALEIEMVKESLYHWSVKMFADGFPDGPLRKELQSFAVQHPSGEAAVVLEVLFPDSYPMQPPFIRIVRPRFQMHTGHITVGGSICMQLLTPSGWLPTVSLENVFVAIRSEMVEGGGRLDFNCKRDYSVQEARDAFQRVAHRYGWLR</sequence>
<dbReference type="Gene3D" id="3.10.110.10">
    <property type="entry name" value="Ubiquitin Conjugating Enzyme"/>
    <property type="match status" value="1"/>
</dbReference>